<organism evidence="1 2">
    <name type="scientific">Smallanthus sonchifolius</name>
    <dbReference type="NCBI Taxonomy" id="185202"/>
    <lineage>
        <taxon>Eukaryota</taxon>
        <taxon>Viridiplantae</taxon>
        <taxon>Streptophyta</taxon>
        <taxon>Embryophyta</taxon>
        <taxon>Tracheophyta</taxon>
        <taxon>Spermatophyta</taxon>
        <taxon>Magnoliopsida</taxon>
        <taxon>eudicotyledons</taxon>
        <taxon>Gunneridae</taxon>
        <taxon>Pentapetalae</taxon>
        <taxon>asterids</taxon>
        <taxon>campanulids</taxon>
        <taxon>Asterales</taxon>
        <taxon>Asteraceae</taxon>
        <taxon>Asteroideae</taxon>
        <taxon>Heliantheae alliance</taxon>
        <taxon>Millerieae</taxon>
        <taxon>Smallanthus</taxon>
    </lineage>
</organism>
<evidence type="ECO:0000313" key="1">
    <source>
        <dbReference type="EMBL" id="KAI3821337.1"/>
    </source>
</evidence>
<dbReference type="EMBL" id="CM042020">
    <property type="protein sequence ID" value="KAI3821337.1"/>
    <property type="molecule type" value="Genomic_DNA"/>
</dbReference>
<protein>
    <submittedName>
        <fullName evidence="1">Uncharacterized protein</fullName>
    </submittedName>
</protein>
<sequence length="95" mass="10983">MGSSLMIFFKWLVYEDKSEHEEHMSHNEPEQFTQEPTVREAIAEEVGLVLQATLPNVLSKALQDSKNELKELLNEGNPGDNPNKVRRRHYESECD</sequence>
<keyword evidence="2" id="KW-1185">Reference proteome</keyword>
<gene>
    <name evidence="1" type="ORF">L1987_08903</name>
</gene>
<reference evidence="1 2" key="2">
    <citation type="journal article" date="2022" name="Mol. Ecol. Resour.">
        <title>The genomes of chicory, endive, great burdock and yacon provide insights into Asteraceae paleo-polyploidization history and plant inulin production.</title>
        <authorList>
            <person name="Fan W."/>
            <person name="Wang S."/>
            <person name="Wang H."/>
            <person name="Wang A."/>
            <person name="Jiang F."/>
            <person name="Liu H."/>
            <person name="Zhao H."/>
            <person name="Xu D."/>
            <person name="Zhang Y."/>
        </authorList>
    </citation>
    <scope>NUCLEOTIDE SEQUENCE [LARGE SCALE GENOMIC DNA]</scope>
    <source>
        <strain evidence="2">cv. Yunnan</strain>
        <tissue evidence="1">Leaves</tissue>
    </source>
</reference>
<comment type="caution">
    <text evidence="1">The sequence shown here is derived from an EMBL/GenBank/DDBJ whole genome shotgun (WGS) entry which is preliminary data.</text>
</comment>
<accession>A0ACB9JPG7</accession>
<dbReference type="Proteomes" id="UP001056120">
    <property type="component" value="Linkage Group LG03"/>
</dbReference>
<name>A0ACB9JPG7_9ASTR</name>
<reference evidence="2" key="1">
    <citation type="journal article" date="2022" name="Mol. Ecol. Resour.">
        <title>The genomes of chicory, endive, great burdock and yacon provide insights into Asteraceae palaeo-polyploidization history and plant inulin production.</title>
        <authorList>
            <person name="Fan W."/>
            <person name="Wang S."/>
            <person name="Wang H."/>
            <person name="Wang A."/>
            <person name="Jiang F."/>
            <person name="Liu H."/>
            <person name="Zhao H."/>
            <person name="Xu D."/>
            <person name="Zhang Y."/>
        </authorList>
    </citation>
    <scope>NUCLEOTIDE SEQUENCE [LARGE SCALE GENOMIC DNA]</scope>
    <source>
        <strain evidence="2">cv. Yunnan</strain>
    </source>
</reference>
<proteinExistence type="predicted"/>
<evidence type="ECO:0000313" key="2">
    <source>
        <dbReference type="Proteomes" id="UP001056120"/>
    </source>
</evidence>